<dbReference type="Gene3D" id="1.20.1250.20">
    <property type="entry name" value="MFS general substrate transporter like domains"/>
    <property type="match status" value="2"/>
</dbReference>
<feature type="transmembrane region" description="Helical" evidence="4">
    <location>
        <begin position="444"/>
        <end position="460"/>
    </location>
</feature>
<feature type="transmembrane region" description="Helical" evidence="4">
    <location>
        <begin position="352"/>
        <end position="373"/>
    </location>
</feature>
<protein>
    <submittedName>
        <fullName evidence="5">MFS general substrate transporter</fullName>
    </submittedName>
</protein>
<dbReference type="PANTHER" id="PTHR11360">
    <property type="entry name" value="MONOCARBOXYLATE TRANSPORTER"/>
    <property type="match status" value="1"/>
</dbReference>
<dbReference type="GeneID" id="19209621"/>
<organism evidence="5 6">
    <name type="scientific">Coniophora puteana (strain RWD-64-598)</name>
    <name type="common">Brown rot fungus</name>
    <dbReference type="NCBI Taxonomy" id="741705"/>
    <lineage>
        <taxon>Eukaryota</taxon>
        <taxon>Fungi</taxon>
        <taxon>Dikarya</taxon>
        <taxon>Basidiomycota</taxon>
        <taxon>Agaricomycotina</taxon>
        <taxon>Agaricomycetes</taxon>
        <taxon>Agaricomycetidae</taxon>
        <taxon>Boletales</taxon>
        <taxon>Coniophorineae</taxon>
        <taxon>Coniophoraceae</taxon>
        <taxon>Coniophora</taxon>
    </lineage>
</organism>
<keyword evidence="4" id="KW-1133">Transmembrane helix</keyword>
<dbReference type="Proteomes" id="UP000053558">
    <property type="component" value="Unassembled WGS sequence"/>
</dbReference>
<keyword evidence="4" id="KW-0812">Transmembrane</keyword>
<evidence type="ECO:0000256" key="2">
    <source>
        <dbReference type="ARBA" id="ARBA00006727"/>
    </source>
</evidence>
<dbReference type="KEGG" id="cput:CONPUDRAFT_77535"/>
<reference evidence="6" key="1">
    <citation type="journal article" date="2012" name="Science">
        <title>The Paleozoic origin of enzymatic lignin decomposition reconstructed from 31 fungal genomes.</title>
        <authorList>
            <person name="Floudas D."/>
            <person name="Binder M."/>
            <person name="Riley R."/>
            <person name="Barry K."/>
            <person name="Blanchette R.A."/>
            <person name="Henrissat B."/>
            <person name="Martinez A.T."/>
            <person name="Otillar R."/>
            <person name="Spatafora J.W."/>
            <person name="Yadav J.S."/>
            <person name="Aerts A."/>
            <person name="Benoit I."/>
            <person name="Boyd A."/>
            <person name="Carlson A."/>
            <person name="Copeland A."/>
            <person name="Coutinho P.M."/>
            <person name="de Vries R.P."/>
            <person name="Ferreira P."/>
            <person name="Findley K."/>
            <person name="Foster B."/>
            <person name="Gaskell J."/>
            <person name="Glotzer D."/>
            <person name="Gorecki P."/>
            <person name="Heitman J."/>
            <person name="Hesse C."/>
            <person name="Hori C."/>
            <person name="Igarashi K."/>
            <person name="Jurgens J.A."/>
            <person name="Kallen N."/>
            <person name="Kersten P."/>
            <person name="Kohler A."/>
            <person name="Kuees U."/>
            <person name="Kumar T.K.A."/>
            <person name="Kuo A."/>
            <person name="LaButti K."/>
            <person name="Larrondo L.F."/>
            <person name="Lindquist E."/>
            <person name="Ling A."/>
            <person name="Lombard V."/>
            <person name="Lucas S."/>
            <person name="Lundell T."/>
            <person name="Martin R."/>
            <person name="McLaughlin D.J."/>
            <person name="Morgenstern I."/>
            <person name="Morin E."/>
            <person name="Murat C."/>
            <person name="Nagy L.G."/>
            <person name="Nolan M."/>
            <person name="Ohm R.A."/>
            <person name="Patyshakuliyeva A."/>
            <person name="Rokas A."/>
            <person name="Ruiz-Duenas F.J."/>
            <person name="Sabat G."/>
            <person name="Salamov A."/>
            <person name="Samejima M."/>
            <person name="Schmutz J."/>
            <person name="Slot J.C."/>
            <person name="St John F."/>
            <person name="Stenlid J."/>
            <person name="Sun H."/>
            <person name="Sun S."/>
            <person name="Syed K."/>
            <person name="Tsang A."/>
            <person name="Wiebenga A."/>
            <person name="Young D."/>
            <person name="Pisabarro A."/>
            <person name="Eastwood D.C."/>
            <person name="Martin F."/>
            <person name="Cullen D."/>
            <person name="Grigoriev I.V."/>
            <person name="Hibbett D.S."/>
        </authorList>
    </citation>
    <scope>NUCLEOTIDE SEQUENCE [LARGE SCALE GENOMIC DNA]</scope>
    <source>
        <strain evidence="6">RWD-64-598 SS2</strain>
    </source>
</reference>
<feature type="transmembrane region" description="Helical" evidence="4">
    <location>
        <begin position="254"/>
        <end position="274"/>
    </location>
</feature>
<feature type="transmembrane region" description="Helical" evidence="4">
    <location>
        <begin position="84"/>
        <end position="106"/>
    </location>
</feature>
<dbReference type="InterPro" id="IPR050327">
    <property type="entry name" value="Proton-linked_MCT"/>
</dbReference>
<comment type="caution">
    <text evidence="5">The sequence shown here is derived from an EMBL/GenBank/DDBJ whole genome shotgun (WGS) entry which is preliminary data.</text>
</comment>
<feature type="transmembrane region" description="Helical" evidence="4">
    <location>
        <begin position="216"/>
        <end position="233"/>
    </location>
</feature>
<evidence type="ECO:0000256" key="1">
    <source>
        <dbReference type="ARBA" id="ARBA00004141"/>
    </source>
</evidence>
<gene>
    <name evidence="5" type="ORF">CONPUDRAFT_77535</name>
</gene>
<proteinExistence type="inferred from homology"/>
<dbReference type="GO" id="GO:0022857">
    <property type="term" value="F:transmembrane transporter activity"/>
    <property type="evidence" value="ECO:0007669"/>
    <property type="project" value="InterPro"/>
</dbReference>
<dbReference type="Pfam" id="PF07690">
    <property type="entry name" value="MFS_1"/>
    <property type="match status" value="1"/>
</dbReference>
<sequence length="470" mass="50919">MLADDKDNAPVSQSGSEQPTSKGSEGGFDDREQGTFALDHPEGGWAAWCTVLGAFLVQMCSYGYTNSFGVYQEYYTTTFMTNESASVISWIGSVNAFLFELGGVAAGRLYDRGYFYTVVYGGCFMQSFSLFMLSFAKPDKFYQVFLAQGIASGISSGVLYIPTMVIVSEYFSKRRALMMAIVASGAAVGSVIHPIILNNALNGRIGFATGVRASAGLVSGLLLLACCLMRTRVSATKRSSISFVKTIKGCVKDISYMLGMLSTMSFAIALYYPVFYLQLDAASHNLQPVFSFYSRLKLELMNVQLVVLNASSFVGQIISGFLAHIFGVPIVMLVAIFGGSVMVFAMAGITSVAGVVVFAIMYGIFFGMLAALTPNHEELGARMGISCAFMAISDLIDRELLTGTPISGALLGTQYVWWKPAVFNGVSPLQSHRPHLNSHFRHKSIGAFAFLLAIGMRFTINKYHLRKSAS</sequence>
<feature type="region of interest" description="Disordered" evidence="3">
    <location>
        <begin position="1"/>
        <end position="33"/>
    </location>
</feature>
<evidence type="ECO:0000313" key="6">
    <source>
        <dbReference type="Proteomes" id="UP000053558"/>
    </source>
</evidence>
<feature type="transmembrane region" description="Helical" evidence="4">
    <location>
        <begin position="113"/>
        <end position="135"/>
    </location>
</feature>
<comment type="subcellular location">
    <subcellularLocation>
        <location evidence="1">Membrane</location>
        <topology evidence="1">Multi-pass membrane protein</topology>
    </subcellularLocation>
</comment>
<feature type="transmembrane region" description="Helical" evidence="4">
    <location>
        <begin position="45"/>
        <end position="64"/>
    </location>
</feature>
<dbReference type="GO" id="GO:0016020">
    <property type="term" value="C:membrane"/>
    <property type="evidence" value="ECO:0007669"/>
    <property type="project" value="UniProtKB-SubCell"/>
</dbReference>
<keyword evidence="6" id="KW-1185">Reference proteome</keyword>
<feature type="transmembrane region" description="Helical" evidence="4">
    <location>
        <begin position="321"/>
        <end position="345"/>
    </location>
</feature>
<keyword evidence="4" id="KW-0472">Membrane</keyword>
<dbReference type="InterPro" id="IPR011701">
    <property type="entry name" value="MFS"/>
</dbReference>
<comment type="similarity">
    <text evidence="2">Belongs to the major facilitator superfamily. Monocarboxylate porter (TC 2.A.1.13) family.</text>
</comment>
<evidence type="ECO:0000256" key="4">
    <source>
        <dbReference type="SAM" id="Phobius"/>
    </source>
</evidence>
<dbReference type="InterPro" id="IPR036259">
    <property type="entry name" value="MFS_trans_sf"/>
</dbReference>
<dbReference type="AlphaFoldDB" id="A0A5M3M943"/>
<evidence type="ECO:0000313" key="5">
    <source>
        <dbReference type="EMBL" id="EIW75310.1"/>
    </source>
</evidence>
<dbReference type="PANTHER" id="PTHR11360:SF284">
    <property type="entry name" value="EG:103B4.3 PROTEIN-RELATED"/>
    <property type="match status" value="1"/>
</dbReference>
<accession>A0A5M3M943</accession>
<dbReference type="EMBL" id="JH711589">
    <property type="protein sequence ID" value="EIW75310.1"/>
    <property type="molecule type" value="Genomic_DNA"/>
</dbReference>
<dbReference type="RefSeq" id="XP_007774713.1">
    <property type="nucleotide sequence ID" value="XM_007776523.1"/>
</dbReference>
<feature type="transmembrane region" description="Helical" evidence="4">
    <location>
        <begin position="141"/>
        <end position="165"/>
    </location>
</feature>
<name>A0A5M3M943_CONPW</name>
<feature type="compositionally biased region" description="Polar residues" evidence="3">
    <location>
        <begin position="10"/>
        <end position="23"/>
    </location>
</feature>
<dbReference type="OMA" id="PPKTHAN"/>
<dbReference type="OrthoDB" id="2213137at2759"/>
<dbReference type="SUPFAM" id="SSF103473">
    <property type="entry name" value="MFS general substrate transporter"/>
    <property type="match status" value="1"/>
</dbReference>
<feature type="transmembrane region" description="Helical" evidence="4">
    <location>
        <begin position="177"/>
        <end position="196"/>
    </location>
</feature>
<evidence type="ECO:0000256" key="3">
    <source>
        <dbReference type="SAM" id="MobiDB-lite"/>
    </source>
</evidence>